<reference evidence="3" key="1">
    <citation type="journal article" date="2020" name="PLoS Negl. Trop. Dis.">
        <title>High-quality nuclear genome for Sarcoptes scabiei-A critical resource for a neglected parasite.</title>
        <authorList>
            <person name="Korhonen P.K."/>
            <person name="Gasser R.B."/>
            <person name="Ma G."/>
            <person name="Wang T."/>
            <person name="Stroehlein A.J."/>
            <person name="Young N.D."/>
            <person name="Ang C.S."/>
            <person name="Fernando D.D."/>
            <person name="Lu H.C."/>
            <person name="Taylor S."/>
            <person name="Reynolds S.L."/>
            <person name="Mofiz E."/>
            <person name="Najaraj S.H."/>
            <person name="Gowda H."/>
            <person name="Madugundu A."/>
            <person name="Renuse S."/>
            <person name="Holt D."/>
            <person name="Pandey A."/>
            <person name="Papenfuss A.T."/>
            <person name="Fischer K."/>
        </authorList>
    </citation>
    <scope>NUCLEOTIDE SEQUENCE [LARGE SCALE GENOMIC DNA]</scope>
</reference>
<organism evidence="1">
    <name type="scientific">Sarcoptes scabiei</name>
    <name type="common">Itch mite</name>
    <name type="synonym">Acarus scabiei</name>
    <dbReference type="NCBI Taxonomy" id="52283"/>
    <lineage>
        <taxon>Eukaryota</taxon>
        <taxon>Metazoa</taxon>
        <taxon>Ecdysozoa</taxon>
        <taxon>Arthropoda</taxon>
        <taxon>Chelicerata</taxon>
        <taxon>Arachnida</taxon>
        <taxon>Acari</taxon>
        <taxon>Acariformes</taxon>
        <taxon>Sarcoptiformes</taxon>
        <taxon>Astigmata</taxon>
        <taxon>Psoroptidia</taxon>
        <taxon>Sarcoptoidea</taxon>
        <taxon>Sarcoptidae</taxon>
        <taxon>Sarcoptinae</taxon>
        <taxon>Sarcoptes</taxon>
    </lineage>
</organism>
<dbReference type="Proteomes" id="UP000070412">
    <property type="component" value="Unassembled WGS sequence"/>
</dbReference>
<gene>
    <name evidence="1" type="ORF">SSS_5483</name>
</gene>
<sequence>MTIKRSIDNDLDDLSDQEFSVSKRMRFASKQQPSTTNAVLSSTNPIRPLAIQNIRSIAQLRYPSSDIDEVRISTSRKCSTCLSHCTMTILNTCGFCEREICQECELFCRGCQTLYCGLCAIKIMILTKNMKTTVIISDNVLLVDRLIDNGSTD</sequence>
<accession>A0A834R5R3</accession>
<evidence type="ECO:0000313" key="3">
    <source>
        <dbReference type="Proteomes" id="UP000070412"/>
    </source>
</evidence>
<dbReference type="AlphaFoldDB" id="A0A834R5R3"/>
<reference evidence="2" key="3">
    <citation type="submission" date="2022-06" db="UniProtKB">
        <authorList>
            <consortium name="EnsemblMetazoa"/>
        </authorList>
    </citation>
    <scope>IDENTIFICATION</scope>
</reference>
<evidence type="ECO:0000313" key="2">
    <source>
        <dbReference type="EnsemblMetazoa" id="KAF7491424.1"/>
    </source>
</evidence>
<dbReference type="EMBL" id="WVUK01000059">
    <property type="protein sequence ID" value="KAF7491424.1"/>
    <property type="molecule type" value="Genomic_DNA"/>
</dbReference>
<proteinExistence type="predicted"/>
<keyword evidence="3" id="KW-1185">Reference proteome</keyword>
<dbReference type="EnsemblMetazoa" id="SSS_5483s_mrna">
    <property type="protein sequence ID" value="KAF7491424.1"/>
    <property type="gene ID" value="SSS_5483"/>
</dbReference>
<name>A0A834R5R3_SARSC</name>
<protein>
    <submittedName>
        <fullName evidence="1 2">Uncharacterized protein</fullName>
    </submittedName>
</protein>
<reference evidence="1" key="2">
    <citation type="submission" date="2020-01" db="EMBL/GenBank/DDBJ databases">
        <authorList>
            <person name="Korhonen P.K.K."/>
            <person name="Guangxu M.G."/>
            <person name="Wang T.W."/>
            <person name="Stroehlein A.J.S."/>
            <person name="Young N.D."/>
            <person name="Ang C.-S.A."/>
            <person name="Fernando D.W.F."/>
            <person name="Lu H.L."/>
            <person name="Taylor S.T."/>
            <person name="Ehtesham M.E.M."/>
            <person name="Najaraj S.H.N."/>
            <person name="Harsha G.H.G."/>
            <person name="Madugundu A.M."/>
            <person name="Renuse S.R."/>
            <person name="Holt D.H."/>
            <person name="Pandey A.P."/>
            <person name="Papenfuss A.P."/>
            <person name="Gasser R.B.G."/>
            <person name="Fischer K.F."/>
        </authorList>
    </citation>
    <scope>NUCLEOTIDE SEQUENCE</scope>
    <source>
        <strain evidence="1">SSS_KF_BRIS2020</strain>
    </source>
</reference>
<dbReference type="Pfam" id="PF05458">
    <property type="entry name" value="Siva"/>
    <property type="match status" value="1"/>
</dbReference>
<dbReference type="InterPro" id="IPR022773">
    <property type="entry name" value="Siva"/>
</dbReference>
<evidence type="ECO:0000313" key="1">
    <source>
        <dbReference type="EMBL" id="KAF7491424.1"/>
    </source>
</evidence>